<gene>
    <name evidence="2" type="ORF">TIFTF001_044053</name>
</gene>
<dbReference type="Proteomes" id="UP001187192">
    <property type="component" value="Unassembled WGS sequence"/>
</dbReference>
<comment type="caution">
    <text evidence="2">The sequence shown here is derived from an EMBL/GenBank/DDBJ whole genome shotgun (WGS) entry which is preliminary data.</text>
</comment>
<evidence type="ECO:0000313" key="2">
    <source>
        <dbReference type="EMBL" id="GMN26906.1"/>
    </source>
</evidence>
<dbReference type="PANTHER" id="PTHR33223">
    <property type="entry name" value="CCHC-TYPE DOMAIN-CONTAINING PROTEIN"/>
    <property type="match status" value="1"/>
</dbReference>
<dbReference type="PANTHER" id="PTHR33223:SF10">
    <property type="entry name" value="AMINOTRANSFERASE-LIKE PLANT MOBILE DOMAIN-CONTAINING PROTEIN"/>
    <property type="match status" value="1"/>
</dbReference>
<proteinExistence type="predicted"/>
<reference evidence="2" key="1">
    <citation type="submission" date="2023-07" db="EMBL/GenBank/DDBJ databases">
        <title>draft genome sequence of fig (Ficus carica).</title>
        <authorList>
            <person name="Takahashi T."/>
            <person name="Nishimura K."/>
        </authorList>
    </citation>
    <scope>NUCLEOTIDE SEQUENCE</scope>
</reference>
<feature type="domain" description="Retrotransposon gag" evidence="1">
    <location>
        <begin position="20"/>
        <end position="110"/>
    </location>
</feature>
<dbReference type="Pfam" id="PF03732">
    <property type="entry name" value="Retrotrans_gag"/>
    <property type="match status" value="1"/>
</dbReference>
<name>A0AA88CR98_FICCA</name>
<protein>
    <recommendedName>
        <fullName evidence="1">Retrotransposon gag domain-containing protein</fullName>
    </recommendedName>
</protein>
<accession>A0AA88CR98</accession>
<evidence type="ECO:0000259" key="1">
    <source>
        <dbReference type="Pfam" id="PF03732"/>
    </source>
</evidence>
<organism evidence="2 3">
    <name type="scientific">Ficus carica</name>
    <name type="common">Common fig</name>
    <dbReference type="NCBI Taxonomy" id="3494"/>
    <lineage>
        <taxon>Eukaryota</taxon>
        <taxon>Viridiplantae</taxon>
        <taxon>Streptophyta</taxon>
        <taxon>Embryophyta</taxon>
        <taxon>Tracheophyta</taxon>
        <taxon>Spermatophyta</taxon>
        <taxon>Magnoliopsida</taxon>
        <taxon>eudicotyledons</taxon>
        <taxon>Gunneridae</taxon>
        <taxon>Pentapetalae</taxon>
        <taxon>rosids</taxon>
        <taxon>fabids</taxon>
        <taxon>Rosales</taxon>
        <taxon>Moraceae</taxon>
        <taxon>Ficeae</taxon>
        <taxon>Ficus</taxon>
    </lineage>
</organism>
<sequence>MNRRNSGVTQNANEPALCKAFCLTLTGTTRQWYRRLMPESINSFKQLAEAFAAVFLGAKNRKMETSYLFEIKQGESEPLKEYLDRFDKAVMQIKSCSDDTLIQPFREGIKDKRLVWMLAYDVPSTFAHLGGIAGKHAEAYEYISGRGFIAREQSRPPGKKLNKNIVDQSRLEKGKAVSTDVGRAEAALGPMTWAGRFRQYTPLVATVEHVLN</sequence>
<dbReference type="EMBL" id="BTGU01003109">
    <property type="protein sequence ID" value="GMN26906.1"/>
    <property type="molecule type" value="Genomic_DNA"/>
</dbReference>
<dbReference type="InterPro" id="IPR005162">
    <property type="entry name" value="Retrotrans_gag_dom"/>
</dbReference>
<evidence type="ECO:0000313" key="3">
    <source>
        <dbReference type="Proteomes" id="UP001187192"/>
    </source>
</evidence>
<keyword evidence="3" id="KW-1185">Reference proteome</keyword>
<dbReference type="AlphaFoldDB" id="A0AA88CR98"/>